<dbReference type="CTD" id="31252366"/>
<dbReference type="InParanoid" id="A0A1S0UCL6"/>
<feature type="non-terminal residue" evidence="1">
    <location>
        <position position="1"/>
    </location>
</feature>
<name>A0A1S0UCL6_LOALO</name>
<dbReference type="RefSeq" id="XP_020304267.1">
    <property type="nucleotide sequence ID" value="XM_020451925.1"/>
</dbReference>
<dbReference type="AlphaFoldDB" id="A0A1S0UCL6"/>
<reference evidence="1" key="1">
    <citation type="submission" date="2012-04" db="EMBL/GenBank/DDBJ databases">
        <title>The Genome Sequence of Loa loa.</title>
        <authorList>
            <consortium name="The Broad Institute Genome Sequencing Platform"/>
            <consortium name="Broad Institute Genome Sequencing Center for Infectious Disease"/>
            <person name="Nutman T.B."/>
            <person name="Fink D.L."/>
            <person name="Russ C."/>
            <person name="Young S."/>
            <person name="Zeng Q."/>
            <person name="Gargeya S."/>
            <person name="Alvarado L."/>
            <person name="Berlin A."/>
            <person name="Chapman S.B."/>
            <person name="Chen Z."/>
            <person name="Freedman E."/>
            <person name="Gellesch M."/>
            <person name="Goldberg J."/>
            <person name="Griggs A."/>
            <person name="Gujja S."/>
            <person name="Heilman E.R."/>
            <person name="Heiman D."/>
            <person name="Howarth C."/>
            <person name="Mehta T."/>
            <person name="Neiman D."/>
            <person name="Pearson M."/>
            <person name="Roberts A."/>
            <person name="Saif S."/>
            <person name="Shea T."/>
            <person name="Shenoy N."/>
            <person name="Sisk P."/>
            <person name="Stolte C."/>
            <person name="Sykes S."/>
            <person name="White J."/>
            <person name="Yandava C."/>
            <person name="Haas B."/>
            <person name="Henn M.R."/>
            <person name="Nusbaum C."/>
            <person name="Birren B."/>
        </authorList>
    </citation>
    <scope>NUCLEOTIDE SEQUENCE [LARGE SCALE GENOMIC DNA]</scope>
</reference>
<accession>A0A1S0UCL6</accession>
<organism evidence="1">
    <name type="scientific">Loa loa</name>
    <name type="common">Eye worm</name>
    <name type="synonym">Filaria loa</name>
    <dbReference type="NCBI Taxonomy" id="7209"/>
    <lineage>
        <taxon>Eukaryota</taxon>
        <taxon>Metazoa</taxon>
        <taxon>Ecdysozoa</taxon>
        <taxon>Nematoda</taxon>
        <taxon>Chromadorea</taxon>
        <taxon>Rhabditida</taxon>
        <taxon>Spirurina</taxon>
        <taxon>Spiruromorpha</taxon>
        <taxon>Filarioidea</taxon>
        <taxon>Onchocercidae</taxon>
        <taxon>Loa</taxon>
    </lineage>
</organism>
<sequence length="58" mass="6768">IPLSTLRLLDESSVIGVRHQSFAHDGPVYAIVGFRKFGVENALRQIFPRRNLDYDYYR</sequence>
<dbReference type="KEGG" id="loa:LOAG_19273"/>
<dbReference type="GeneID" id="31252366"/>
<protein>
    <submittedName>
        <fullName evidence="1">Uncharacterized protein</fullName>
    </submittedName>
</protein>
<dbReference type="EMBL" id="JH716415">
    <property type="protein sequence ID" value="EJD73305.1"/>
    <property type="molecule type" value="Genomic_DNA"/>
</dbReference>
<evidence type="ECO:0000313" key="1">
    <source>
        <dbReference type="EMBL" id="EJD73305.1"/>
    </source>
</evidence>
<proteinExistence type="predicted"/>
<gene>
    <name evidence="1" type="ORF">LOAG_19273</name>
</gene>
<dbReference type="OrthoDB" id="10408813at2759"/>